<evidence type="ECO:0008006" key="11">
    <source>
        <dbReference type="Google" id="ProtNLM"/>
    </source>
</evidence>
<dbReference type="SUPFAM" id="SSF52540">
    <property type="entry name" value="P-loop containing nucleoside triphosphate hydrolases"/>
    <property type="match status" value="2"/>
</dbReference>
<evidence type="ECO:0000256" key="1">
    <source>
        <dbReference type="ARBA" id="ARBA00022723"/>
    </source>
</evidence>
<dbReference type="PROSITE" id="PS50089">
    <property type="entry name" value="ZF_RING_2"/>
    <property type="match status" value="1"/>
</dbReference>
<keyword evidence="2 5" id="KW-0863">Zinc-finger</keyword>
<dbReference type="InterPro" id="IPR027417">
    <property type="entry name" value="P-loop_NTPase"/>
</dbReference>
<dbReference type="Gene3D" id="3.40.50.300">
    <property type="entry name" value="P-loop containing nucleotide triphosphate hydrolases"/>
    <property type="match status" value="1"/>
</dbReference>
<comment type="caution">
    <text evidence="9">The sequence shown here is derived from an EMBL/GenBank/DDBJ whole genome shotgun (WGS) entry which is preliminary data.</text>
</comment>
<dbReference type="GO" id="GO:0016787">
    <property type="term" value="F:hydrolase activity"/>
    <property type="evidence" value="ECO:0007669"/>
    <property type="project" value="UniProtKB-KW"/>
</dbReference>
<evidence type="ECO:0000256" key="5">
    <source>
        <dbReference type="PROSITE-ProRule" id="PRU00175"/>
    </source>
</evidence>
<keyword evidence="3" id="KW-0378">Hydrolase</keyword>
<dbReference type="InterPro" id="IPR000330">
    <property type="entry name" value="SNF2_N"/>
</dbReference>
<feature type="region of interest" description="Disordered" evidence="6">
    <location>
        <begin position="1"/>
        <end position="51"/>
    </location>
</feature>
<dbReference type="EMBL" id="VJMJ01000067">
    <property type="protein sequence ID" value="KAF0739037.1"/>
    <property type="molecule type" value="Genomic_DNA"/>
</dbReference>
<evidence type="ECO:0000259" key="7">
    <source>
        <dbReference type="PROSITE" id="PS50089"/>
    </source>
</evidence>
<evidence type="ECO:0000256" key="6">
    <source>
        <dbReference type="SAM" id="MobiDB-lite"/>
    </source>
</evidence>
<dbReference type="GO" id="GO:0005634">
    <property type="term" value="C:nucleus"/>
    <property type="evidence" value="ECO:0007669"/>
    <property type="project" value="TreeGrafter"/>
</dbReference>
<dbReference type="PROSITE" id="PS01359">
    <property type="entry name" value="ZF_PHD_1"/>
    <property type="match status" value="1"/>
</dbReference>
<dbReference type="PANTHER" id="PTHR45865">
    <property type="entry name" value="E3 UBIQUITIN-PROTEIN LIGASE SHPRH FAMILY MEMBER"/>
    <property type="match status" value="1"/>
</dbReference>
<dbReference type="VEuPathDB" id="FungiDB:AeMF1_013378"/>
<dbReference type="GO" id="GO:0008270">
    <property type="term" value="F:zinc ion binding"/>
    <property type="evidence" value="ECO:0007669"/>
    <property type="project" value="UniProtKB-KW"/>
</dbReference>
<name>A0A6G0XFI7_9STRA</name>
<dbReference type="InterPro" id="IPR001841">
    <property type="entry name" value="Znf_RING"/>
</dbReference>
<accession>A0A6G0XFI7</accession>
<feature type="compositionally biased region" description="Basic residues" evidence="6">
    <location>
        <begin position="30"/>
        <end position="40"/>
    </location>
</feature>
<dbReference type="Pfam" id="PF00176">
    <property type="entry name" value="SNF2-rel_dom"/>
    <property type="match status" value="1"/>
</dbReference>
<dbReference type="InterPro" id="IPR001965">
    <property type="entry name" value="Znf_PHD"/>
</dbReference>
<dbReference type="InterPro" id="IPR014001">
    <property type="entry name" value="Helicase_ATP-bd"/>
</dbReference>
<evidence type="ECO:0000256" key="3">
    <source>
        <dbReference type="ARBA" id="ARBA00022801"/>
    </source>
</evidence>
<dbReference type="Gene3D" id="3.30.40.10">
    <property type="entry name" value="Zinc/RING finger domain, C3HC4 (zinc finger)"/>
    <property type="match status" value="2"/>
</dbReference>
<dbReference type="PANTHER" id="PTHR45865:SF1">
    <property type="entry name" value="E3 UBIQUITIN-PROTEIN LIGASE SHPRH"/>
    <property type="match status" value="1"/>
</dbReference>
<dbReference type="InterPro" id="IPR052583">
    <property type="entry name" value="ATP-helicase/E3_Ub-Ligase"/>
</dbReference>
<gene>
    <name evidence="9" type="ORF">Ae201684_005220</name>
</gene>
<dbReference type="Proteomes" id="UP000481153">
    <property type="component" value="Unassembled WGS sequence"/>
</dbReference>
<reference evidence="9 10" key="1">
    <citation type="submission" date="2019-07" db="EMBL/GenBank/DDBJ databases">
        <title>Genomics analysis of Aphanomyces spp. identifies a new class of oomycete effector associated with host adaptation.</title>
        <authorList>
            <person name="Gaulin E."/>
        </authorList>
    </citation>
    <scope>NUCLEOTIDE SEQUENCE [LARGE SCALE GENOMIC DNA]</scope>
    <source>
        <strain evidence="9 10">ATCC 201684</strain>
    </source>
</reference>
<keyword evidence="10" id="KW-1185">Reference proteome</keyword>
<dbReference type="CDD" id="cd18070">
    <property type="entry name" value="DEXQc_SHPRH"/>
    <property type="match status" value="1"/>
</dbReference>
<evidence type="ECO:0000313" key="9">
    <source>
        <dbReference type="EMBL" id="KAF0739037.1"/>
    </source>
</evidence>
<dbReference type="Pfam" id="PF00271">
    <property type="entry name" value="Helicase_C"/>
    <property type="match status" value="1"/>
</dbReference>
<dbReference type="GO" id="GO:0005524">
    <property type="term" value="F:ATP binding"/>
    <property type="evidence" value="ECO:0007669"/>
    <property type="project" value="InterPro"/>
</dbReference>
<dbReference type="InterPro" id="IPR019786">
    <property type="entry name" value="Zinc_finger_PHD-type_CS"/>
</dbReference>
<dbReference type="InterPro" id="IPR013083">
    <property type="entry name" value="Znf_RING/FYVE/PHD"/>
</dbReference>
<keyword evidence="1" id="KW-0479">Metal-binding</keyword>
<feature type="domain" description="RING-type" evidence="7">
    <location>
        <begin position="1132"/>
        <end position="1175"/>
    </location>
</feature>
<dbReference type="Pfam" id="PF21325">
    <property type="entry name" value="SHPRH_helical-1st"/>
    <property type="match status" value="1"/>
</dbReference>
<organism evidence="9 10">
    <name type="scientific">Aphanomyces euteiches</name>
    <dbReference type="NCBI Taxonomy" id="100861"/>
    <lineage>
        <taxon>Eukaryota</taxon>
        <taxon>Sar</taxon>
        <taxon>Stramenopiles</taxon>
        <taxon>Oomycota</taxon>
        <taxon>Saprolegniomycetes</taxon>
        <taxon>Saprolegniales</taxon>
        <taxon>Verrucalvaceae</taxon>
        <taxon>Aphanomyces</taxon>
    </lineage>
</organism>
<evidence type="ECO:0000259" key="8">
    <source>
        <dbReference type="PROSITE" id="PS51194"/>
    </source>
</evidence>
<evidence type="ECO:0000256" key="4">
    <source>
        <dbReference type="ARBA" id="ARBA00022833"/>
    </source>
</evidence>
<dbReference type="Gene3D" id="3.40.50.10810">
    <property type="entry name" value="Tandem AAA-ATPase domain"/>
    <property type="match status" value="2"/>
</dbReference>
<dbReference type="GO" id="GO:0061630">
    <property type="term" value="F:ubiquitin protein ligase activity"/>
    <property type="evidence" value="ECO:0007669"/>
    <property type="project" value="TreeGrafter"/>
</dbReference>
<sequence>MARQKQSAPKRQVRDEVDADDNPEIERPPPKKRRGSRARPNRTQDVPVPYQIDPILPEHTGDTLRIVLQHAVVAASDVSTDENALVDAPHIVFLGEAEPKVNLKTIQIEMSNKQLTVNVPEWNLSSIVLLAIAFLNSKKCVTMSITNDKVSFDIFIQTYMDLWYGRASPIPSSPITKHMAIFMRWLIRESQNVWNYPYQSELLDPHKDTATIQSTSLYKFIAPTPYSDAGNAYVPSPNLLPSLRPYQKAAVAWMLQREGLIENGAQPDQSITSICARHTSGVTYNPFSAQFYLDDPPLTDDIDNIRGGILADEMGLGKTVQVLACLLSHPSPPMINNPTLFDDVTIARNKSVRSCVCNCLDEEDQGWVECTGCQVWQHQLCSGYNSSTSEEFYCERCIRRLVPQWSAKSTLIISPQMIHKQWESEILRHTKPESLSILTYSGIKALRQRLKNQPSREWIYCRADKLCEFDVILTTYEALKDDLYHVVANEDNGLRQRKKYRVVASPLSHMKWWRICMDEAQMVENQNTKASLMAMELNSTLRWCVSGTPFSNSLWDVYGTLAFLRVAPFDEMAWWRAVIMSHAHHSDRLGNILRRLMWRNRKQDVIDQINLPPQTIQRSWLTSSGVESHFYRQQLEECLKQRDSNDVTPGMLHSLLRLRQACCHPQVGSHGLKSLDENEPMNMEEVLTDMYQKAQRECEDAQRDVIVTVHGLAGTYILESKYDKAAKKYLEVLSLIQNNWTDFRADLLPRLHLTHNFGLLLNRYCPSGGSDCIANEQAQFVDAKQEHCLPDLAEIRKMIDENLSEVLTEDSKSLILAARNDLSLSKQKIEFFYLNQVNMSHDVAFQKYMAAYENIQSNFLPHATVKTPLPASFHVGWIEALHQIIDEESFVDHLRAMLLSRPIAAQELGIKIRSLTSLRLVLMEEFSKVFSLRAENHKTLTKLSTKQPTKDDIDRSGNCKYCREDRDGQKCQHCQFRPNLVRLRSMLGIPDDETQKSGDKFNVAGFLLDIVHEITKLSQRHDVYEKMQSLMGEIRKECYLAMRLWRAQHARLGGLDELEMAKSTMQLRSPGETIRQAEKIYKILQKEIPVKKDKLQKDFAQYEVTLRTKLSELRYLFHLNQAHHRTTGDNMCVVCHENMHSKCGVWPCAHVFCLKCTEELIQRSINQSPKCPTCRSPTPASKIMMIRHENRDRQRLSGYGTKIDSIVERVQSLSDAKILLFSQWHDMLTLINQALRNVGVHCFVVNQKKDFDKTLLQFKQYPDKCVLAMLFKHGANGLNVVEANHVVLVEPLLNGGVEAQAINRVYRVGQEKQTTVHKFIVRDTVEEAIVVRHEQKRKEWKVTKKQDKEHVTSDDWKKLLQVDNAKIYESFWSEMVSFQTRTLSRQQAKEQFERALSHDLHSTGSRLVDQPKISVCGVEVTLLVVKQLLEDCDNSKSEHSELLRMLHLRLQLHAESL</sequence>
<dbReference type="GO" id="GO:0006974">
    <property type="term" value="P:DNA damage response"/>
    <property type="evidence" value="ECO:0007669"/>
    <property type="project" value="TreeGrafter"/>
</dbReference>
<proteinExistence type="predicted"/>
<evidence type="ECO:0000313" key="10">
    <source>
        <dbReference type="Proteomes" id="UP000481153"/>
    </source>
</evidence>
<dbReference type="InterPro" id="IPR038718">
    <property type="entry name" value="SNF2-like_sf"/>
</dbReference>
<dbReference type="CDD" id="cd15517">
    <property type="entry name" value="PHD_TCF19_like"/>
    <property type="match status" value="1"/>
</dbReference>
<dbReference type="SMART" id="SM00249">
    <property type="entry name" value="PHD"/>
    <property type="match status" value="1"/>
</dbReference>
<dbReference type="SMART" id="SM00487">
    <property type="entry name" value="DEXDc"/>
    <property type="match status" value="1"/>
</dbReference>
<keyword evidence="4" id="KW-0862">Zinc</keyword>
<dbReference type="SUPFAM" id="SSF57850">
    <property type="entry name" value="RING/U-box"/>
    <property type="match status" value="1"/>
</dbReference>
<dbReference type="GO" id="GO:0000209">
    <property type="term" value="P:protein polyubiquitination"/>
    <property type="evidence" value="ECO:0007669"/>
    <property type="project" value="TreeGrafter"/>
</dbReference>
<dbReference type="SUPFAM" id="SSF57903">
    <property type="entry name" value="FYVE/PHD zinc finger"/>
    <property type="match status" value="1"/>
</dbReference>
<dbReference type="PROSITE" id="PS51194">
    <property type="entry name" value="HELICASE_CTER"/>
    <property type="match status" value="1"/>
</dbReference>
<dbReference type="InterPro" id="IPR011011">
    <property type="entry name" value="Znf_FYVE_PHD"/>
</dbReference>
<protein>
    <recommendedName>
        <fullName evidence="11">RING-type domain-containing protein</fullName>
    </recommendedName>
</protein>
<dbReference type="Pfam" id="PF13920">
    <property type="entry name" value="zf-C3HC4_3"/>
    <property type="match status" value="1"/>
</dbReference>
<dbReference type="InterPro" id="IPR048686">
    <property type="entry name" value="SHPRH_helical_1st"/>
</dbReference>
<dbReference type="InterPro" id="IPR049730">
    <property type="entry name" value="SNF2/RAD54-like_C"/>
</dbReference>
<feature type="domain" description="Helicase C-terminal" evidence="8">
    <location>
        <begin position="1202"/>
        <end position="1351"/>
    </location>
</feature>
<dbReference type="InterPro" id="IPR001650">
    <property type="entry name" value="Helicase_C-like"/>
</dbReference>
<dbReference type="CDD" id="cd18793">
    <property type="entry name" value="SF2_C_SNF"/>
    <property type="match status" value="1"/>
</dbReference>
<evidence type="ECO:0000256" key="2">
    <source>
        <dbReference type="ARBA" id="ARBA00022771"/>
    </source>
</evidence>